<dbReference type="Pfam" id="PF02624">
    <property type="entry name" value="YcaO"/>
    <property type="match status" value="1"/>
</dbReference>
<dbReference type="RefSeq" id="WP_171835923.1">
    <property type="nucleotide sequence ID" value="NZ_CP053708.1"/>
</dbReference>
<name>A0A6M8HNZ8_9PROT</name>
<dbReference type="PANTHER" id="PTHR37809">
    <property type="entry name" value="RIBOSOMAL PROTEIN S12 METHYLTHIOTRANSFERASE ACCESSORY FACTOR YCAO"/>
    <property type="match status" value="1"/>
</dbReference>
<dbReference type="InterPro" id="IPR003776">
    <property type="entry name" value="YcaO-like_dom"/>
</dbReference>
<evidence type="ECO:0000259" key="2">
    <source>
        <dbReference type="PROSITE" id="PS51664"/>
    </source>
</evidence>
<accession>A0A6M8HNZ8</accession>
<reference evidence="3 4" key="1">
    <citation type="journal article" date="2014" name="World J. Microbiol. Biotechnol.">
        <title>Biodiversity and physiological characteristics of Antarctic and Arctic lichens-associated bacteria.</title>
        <authorList>
            <person name="Lee Y.M."/>
            <person name="Kim E.H."/>
            <person name="Lee H.K."/>
            <person name="Hong S.G."/>
        </authorList>
    </citation>
    <scope>NUCLEOTIDE SEQUENCE [LARGE SCALE GENOMIC DNA]</scope>
    <source>
        <strain evidence="3 4">PAMC 26569</strain>
    </source>
</reference>
<dbReference type="PROSITE" id="PS51664">
    <property type="entry name" value="YCAO"/>
    <property type="match status" value="1"/>
</dbReference>
<protein>
    <submittedName>
        <fullName evidence="3">YcaO-like family protein</fullName>
    </submittedName>
</protein>
<dbReference type="Proteomes" id="UP000500767">
    <property type="component" value="Chromosome"/>
</dbReference>
<feature type="domain" description="YcaO" evidence="2">
    <location>
        <begin position="54"/>
        <end position="445"/>
    </location>
</feature>
<proteinExistence type="predicted"/>
<evidence type="ECO:0000313" key="3">
    <source>
        <dbReference type="EMBL" id="QKE90124.1"/>
    </source>
</evidence>
<gene>
    <name evidence="3" type="ORF">HN018_08740</name>
</gene>
<sequence>MTDTLEQVAAAYRAALPAGGTLSMMRIDGLDRTGVPVVQANLLLPGLPLMTGHGYGFEPIEGEVGAVGELCEEVHCNAWLARNRGTRASYEDMVAEHGVDAVADPLTLCLPAGSGYAPDRPLTWVEGSRLSKAAIWLPMDWIASHGFDLDHGPELITPITNGLGAGFDLDYAIGHGIMELLQRDGNVIGYRALDQGLVIELDAVPDPAVRGLLDRLETLGIHVTAKLAATDFGMTNLYVVGDDDAPGSPLQVTACGEASHPDRDRALRKALLEFCGSRVRKVATHGTIEECRRVMPAAHVDQQLDDVQLEHEEPRALQAMAEWLDQDATSLRARLADTVFSHRRTLRLSSLPQTGAETVSRSTDRLRVLEDRLASEGLEAFYVAFRGPDDKVQTVKVVVPGLESETMSYHRIGWRGVRRLRDRNDPMLLDAPREGALPVRMRPADERRAGGPAWFDAARADRIVDQLYPLYREPGCFAAQILRSRRAQDDASGSAQTPTFIEDQDGAPVRI</sequence>
<feature type="region of interest" description="Disordered" evidence="1">
    <location>
        <begin position="488"/>
        <end position="511"/>
    </location>
</feature>
<organism evidence="3 4">
    <name type="scientific">Lichenicola cladoniae</name>
    <dbReference type="NCBI Taxonomy" id="1484109"/>
    <lineage>
        <taxon>Bacteria</taxon>
        <taxon>Pseudomonadati</taxon>
        <taxon>Pseudomonadota</taxon>
        <taxon>Alphaproteobacteria</taxon>
        <taxon>Acetobacterales</taxon>
        <taxon>Acetobacteraceae</taxon>
        <taxon>Lichenicola</taxon>
    </lineage>
</organism>
<dbReference type="AlphaFoldDB" id="A0A6M8HNZ8"/>
<dbReference type="EMBL" id="CP053708">
    <property type="protein sequence ID" value="QKE90124.1"/>
    <property type="molecule type" value="Genomic_DNA"/>
</dbReference>
<dbReference type="PANTHER" id="PTHR37809:SF1">
    <property type="entry name" value="RIBOSOMAL PROTEIN S12 METHYLTHIOTRANSFERASE ACCESSORY FACTOR YCAO"/>
    <property type="match status" value="1"/>
</dbReference>
<keyword evidence="4" id="KW-1185">Reference proteome</keyword>
<evidence type="ECO:0000256" key="1">
    <source>
        <dbReference type="SAM" id="MobiDB-lite"/>
    </source>
</evidence>
<evidence type="ECO:0000313" key="4">
    <source>
        <dbReference type="Proteomes" id="UP000500767"/>
    </source>
</evidence>
<dbReference type="Gene3D" id="3.30.160.660">
    <property type="match status" value="1"/>
</dbReference>
<dbReference type="KEGG" id="lck:HN018_08740"/>